<dbReference type="Proteomes" id="UP000887569">
    <property type="component" value="Unplaced"/>
</dbReference>
<accession>A0A915AS44</accession>
<name>A0A915AS44_PARUN</name>
<reference evidence="2" key="1">
    <citation type="submission" date="2022-11" db="UniProtKB">
        <authorList>
            <consortium name="WormBaseParasite"/>
        </authorList>
    </citation>
    <scope>IDENTIFICATION</scope>
</reference>
<protein>
    <submittedName>
        <fullName evidence="2">Uncharacterized protein</fullName>
    </submittedName>
</protein>
<proteinExistence type="predicted"/>
<sequence>MKRGTMLCDKLSFFTTRIGLRIYYTTYNILTYILRVSRQLATTQTTAEKHCETHNKCDLETSNLLVSYLSICDPELTKHILRHIVLCDWLDY</sequence>
<evidence type="ECO:0000313" key="1">
    <source>
        <dbReference type="Proteomes" id="UP000887569"/>
    </source>
</evidence>
<organism evidence="1 2">
    <name type="scientific">Parascaris univalens</name>
    <name type="common">Nematode worm</name>
    <dbReference type="NCBI Taxonomy" id="6257"/>
    <lineage>
        <taxon>Eukaryota</taxon>
        <taxon>Metazoa</taxon>
        <taxon>Ecdysozoa</taxon>
        <taxon>Nematoda</taxon>
        <taxon>Chromadorea</taxon>
        <taxon>Rhabditida</taxon>
        <taxon>Spirurina</taxon>
        <taxon>Ascaridomorpha</taxon>
        <taxon>Ascaridoidea</taxon>
        <taxon>Ascarididae</taxon>
        <taxon>Parascaris</taxon>
    </lineage>
</organism>
<dbReference type="WBParaSite" id="PgR014X_g006_t01">
    <property type="protein sequence ID" value="PgR014X_g006_t01"/>
    <property type="gene ID" value="PgR014X_g006"/>
</dbReference>
<keyword evidence="1" id="KW-1185">Reference proteome</keyword>
<dbReference type="AlphaFoldDB" id="A0A915AS44"/>
<evidence type="ECO:0000313" key="2">
    <source>
        <dbReference type="WBParaSite" id="PgR014X_g006_t01"/>
    </source>
</evidence>